<sequence>MKFKNLRTYFLNQHHKIRDAPSGSAGCPGVKWPLYDAASFLLDAQVDQTPIKSTFVLPSTMGEPSNVGIVSPPRKKGEVIETREAMSTV</sequence>
<gene>
    <name evidence="1" type="ORF">E2C01_036748</name>
</gene>
<dbReference type="Proteomes" id="UP000324222">
    <property type="component" value="Unassembled WGS sequence"/>
</dbReference>
<accession>A0A5B7F7I8</accession>
<organism evidence="1 2">
    <name type="scientific">Portunus trituberculatus</name>
    <name type="common">Swimming crab</name>
    <name type="synonym">Neptunus trituberculatus</name>
    <dbReference type="NCBI Taxonomy" id="210409"/>
    <lineage>
        <taxon>Eukaryota</taxon>
        <taxon>Metazoa</taxon>
        <taxon>Ecdysozoa</taxon>
        <taxon>Arthropoda</taxon>
        <taxon>Crustacea</taxon>
        <taxon>Multicrustacea</taxon>
        <taxon>Malacostraca</taxon>
        <taxon>Eumalacostraca</taxon>
        <taxon>Eucarida</taxon>
        <taxon>Decapoda</taxon>
        <taxon>Pleocyemata</taxon>
        <taxon>Brachyura</taxon>
        <taxon>Eubrachyura</taxon>
        <taxon>Portunoidea</taxon>
        <taxon>Portunidae</taxon>
        <taxon>Portuninae</taxon>
        <taxon>Portunus</taxon>
    </lineage>
</organism>
<protein>
    <submittedName>
        <fullName evidence="1">Uncharacterized protein</fullName>
    </submittedName>
</protein>
<evidence type="ECO:0000313" key="2">
    <source>
        <dbReference type="Proteomes" id="UP000324222"/>
    </source>
</evidence>
<dbReference type="AlphaFoldDB" id="A0A5B7F7I8"/>
<evidence type="ECO:0000313" key="1">
    <source>
        <dbReference type="EMBL" id="MPC43111.1"/>
    </source>
</evidence>
<name>A0A5B7F7I8_PORTR</name>
<proteinExistence type="predicted"/>
<reference evidence="1 2" key="1">
    <citation type="submission" date="2019-05" db="EMBL/GenBank/DDBJ databases">
        <title>Another draft genome of Portunus trituberculatus and its Hox gene families provides insights of decapod evolution.</title>
        <authorList>
            <person name="Jeong J.-H."/>
            <person name="Song I."/>
            <person name="Kim S."/>
            <person name="Choi T."/>
            <person name="Kim D."/>
            <person name="Ryu S."/>
            <person name="Kim W."/>
        </authorList>
    </citation>
    <scope>NUCLEOTIDE SEQUENCE [LARGE SCALE GENOMIC DNA]</scope>
    <source>
        <tissue evidence="1">Muscle</tissue>
    </source>
</reference>
<keyword evidence="2" id="KW-1185">Reference proteome</keyword>
<comment type="caution">
    <text evidence="1">The sequence shown here is derived from an EMBL/GenBank/DDBJ whole genome shotgun (WGS) entry which is preliminary data.</text>
</comment>
<dbReference type="EMBL" id="VSRR010005691">
    <property type="protein sequence ID" value="MPC43111.1"/>
    <property type="molecule type" value="Genomic_DNA"/>
</dbReference>
<dbReference type="OrthoDB" id="7294180at2759"/>